<organism evidence="8 9">
    <name type="scientific">Saitozyma podzolica</name>
    <dbReference type="NCBI Taxonomy" id="1890683"/>
    <lineage>
        <taxon>Eukaryota</taxon>
        <taxon>Fungi</taxon>
        <taxon>Dikarya</taxon>
        <taxon>Basidiomycota</taxon>
        <taxon>Agaricomycotina</taxon>
        <taxon>Tremellomycetes</taxon>
        <taxon>Tremellales</taxon>
        <taxon>Trimorphomycetaceae</taxon>
        <taxon>Saitozyma</taxon>
    </lineage>
</organism>
<gene>
    <name evidence="8" type="ORF">EHS25_002823</name>
</gene>
<evidence type="ECO:0000256" key="3">
    <source>
        <dbReference type="ARBA" id="ARBA00022692"/>
    </source>
</evidence>
<dbReference type="OrthoDB" id="3639251at2759"/>
<dbReference type="FunFam" id="1.20.1250.20:FF:000065">
    <property type="entry name" value="Putative MFS pantothenate transporter"/>
    <property type="match status" value="1"/>
</dbReference>
<dbReference type="PANTHER" id="PTHR43791:SF39">
    <property type="entry name" value="TRANSPORTER LIZ1_SEO1, PUTATIVE (AFU_ORTHOLOGUE AFUA_3G00980)-RELATED"/>
    <property type="match status" value="1"/>
</dbReference>
<dbReference type="AlphaFoldDB" id="A0A427YBZ7"/>
<dbReference type="InterPro" id="IPR036259">
    <property type="entry name" value="MFS_trans_sf"/>
</dbReference>
<dbReference type="EMBL" id="RSCD01000016">
    <property type="protein sequence ID" value="RSH88596.1"/>
    <property type="molecule type" value="Genomic_DNA"/>
</dbReference>
<feature type="transmembrane region" description="Helical" evidence="7">
    <location>
        <begin position="348"/>
        <end position="368"/>
    </location>
</feature>
<feature type="transmembrane region" description="Helical" evidence="7">
    <location>
        <begin position="374"/>
        <end position="395"/>
    </location>
</feature>
<dbReference type="InterPro" id="IPR011701">
    <property type="entry name" value="MFS"/>
</dbReference>
<protein>
    <recommendedName>
        <fullName evidence="10">Major facilitator superfamily (MFS) profile domain-containing protein</fullName>
    </recommendedName>
</protein>
<keyword evidence="5 7" id="KW-0472">Membrane</keyword>
<keyword evidence="9" id="KW-1185">Reference proteome</keyword>
<evidence type="ECO:0000313" key="8">
    <source>
        <dbReference type="EMBL" id="RSH88596.1"/>
    </source>
</evidence>
<evidence type="ECO:0000256" key="6">
    <source>
        <dbReference type="ARBA" id="ARBA00037968"/>
    </source>
</evidence>
<evidence type="ECO:0000256" key="4">
    <source>
        <dbReference type="ARBA" id="ARBA00022989"/>
    </source>
</evidence>
<dbReference type="Gene3D" id="1.20.1250.20">
    <property type="entry name" value="MFS general substrate transporter like domains"/>
    <property type="match status" value="2"/>
</dbReference>
<sequence>MVADPESTAGITVAARPSAKGKWQKFVSLIWDSDYYEKSDAERRLVFKLDCALLTCLCFGFLMKYIDQTNLANAYVSGMKEDLNITGNQYTYMTTIYNAVYCVMQIPSNMAVLYVRPSYYLAACELGWAAFTFAQAGARNYQMMYAFRFFVALFEAAFQSVGYFILGSWYTEKELGKRIALVFVAGPAGQAFSGFMQAGIYTSMNGLAGLAGWRWLYIICGIITVPCGLMLFWILPDYPHNTKAFYLTEEERELAIARCARNGTKPITGLVPIPMLKRILRSWHFWILVPAYLFYATGIQSYNYFTIYLKAANYSVQLRNVLPATSYVLQIPFEFSYGWISDRIGGRFLLCLIPLLWGIFPTGVLAVWPESNGLKVASFMVMGTMFITHVFITWLNEICRDSPEERGFLIASTNTLFFAQYRLVAYVPIPVPADPPADRHRFNAWLPTVIFLQTDGPSFRKGFPTVFASNIIACGFMVVIWRFHKRQQRQEAAALRMTEEEGVGGMGGKVEEGEGKVVDGEGEGEKNVVVVSTLLA</sequence>
<keyword evidence="3 7" id="KW-0812">Transmembrane</keyword>
<dbReference type="Pfam" id="PF07690">
    <property type="entry name" value="MFS_1"/>
    <property type="match status" value="1"/>
</dbReference>
<name>A0A427YBZ7_9TREE</name>
<proteinExistence type="inferred from homology"/>
<dbReference type="SUPFAM" id="SSF103473">
    <property type="entry name" value="MFS general substrate transporter"/>
    <property type="match status" value="1"/>
</dbReference>
<evidence type="ECO:0000256" key="7">
    <source>
        <dbReference type="SAM" id="Phobius"/>
    </source>
</evidence>
<evidence type="ECO:0008006" key="10">
    <source>
        <dbReference type="Google" id="ProtNLM"/>
    </source>
</evidence>
<comment type="caution">
    <text evidence="8">The sequence shown here is derived from an EMBL/GenBank/DDBJ whole genome shotgun (WGS) entry which is preliminary data.</text>
</comment>
<accession>A0A427YBZ7</accession>
<keyword evidence="2" id="KW-0813">Transport</keyword>
<feature type="transmembrane region" description="Helical" evidence="7">
    <location>
        <begin position="283"/>
        <end position="305"/>
    </location>
</feature>
<feature type="transmembrane region" description="Helical" evidence="7">
    <location>
        <begin position="407"/>
        <end position="429"/>
    </location>
</feature>
<feature type="transmembrane region" description="Helical" evidence="7">
    <location>
        <begin position="215"/>
        <end position="235"/>
    </location>
</feature>
<reference evidence="8 9" key="1">
    <citation type="submission" date="2018-11" db="EMBL/GenBank/DDBJ databases">
        <title>Genome sequence of Saitozyma podzolica DSM 27192.</title>
        <authorList>
            <person name="Aliyu H."/>
            <person name="Gorte O."/>
            <person name="Ochsenreither K."/>
        </authorList>
    </citation>
    <scope>NUCLEOTIDE SEQUENCE [LARGE SCALE GENOMIC DNA]</scope>
    <source>
        <strain evidence="8 9">DSM 27192</strain>
    </source>
</reference>
<evidence type="ECO:0000256" key="2">
    <source>
        <dbReference type="ARBA" id="ARBA00022448"/>
    </source>
</evidence>
<comment type="subcellular location">
    <subcellularLocation>
        <location evidence="1">Membrane</location>
        <topology evidence="1">Multi-pass membrane protein</topology>
    </subcellularLocation>
</comment>
<dbReference type="GO" id="GO:0022857">
    <property type="term" value="F:transmembrane transporter activity"/>
    <property type="evidence" value="ECO:0007669"/>
    <property type="project" value="InterPro"/>
</dbReference>
<evidence type="ECO:0000256" key="1">
    <source>
        <dbReference type="ARBA" id="ARBA00004141"/>
    </source>
</evidence>
<evidence type="ECO:0000313" key="9">
    <source>
        <dbReference type="Proteomes" id="UP000279259"/>
    </source>
</evidence>
<feature type="transmembrane region" description="Helical" evidence="7">
    <location>
        <begin position="462"/>
        <end position="481"/>
    </location>
</feature>
<keyword evidence="4 7" id="KW-1133">Transmembrane helix</keyword>
<comment type="similarity">
    <text evidence="6">Belongs to the major facilitator superfamily. Allantoate permease family.</text>
</comment>
<feature type="transmembrane region" description="Helical" evidence="7">
    <location>
        <begin position="145"/>
        <end position="166"/>
    </location>
</feature>
<feature type="transmembrane region" description="Helical" evidence="7">
    <location>
        <begin position="178"/>
        <end position="203"/>
    </location>
</feature>
<dbReference type="GO" id="GO:0016020">
    <property type="term" value="C:membrane"/>
    <property type="evidence" value="ECO:0007669"/>
    <property type="project" value="UniProtKB-SubCell"/>
</dbReference>
<evidence type="ECO:0000256" key="5">
    <source>
        <dbReference type="ARBA" id="ARBA00023136"/>
    </source>
</evidence>
<dbReference type="Proteomes" id="UP000279259">
    <property type="component" value="Unassembled WGS sequence"/>
</dbReference>
<dbReference type="PANTHER" id="PTHR43791">
    <property type="entry name" value="PERMEASE-RELATED"/>
    <property type="match status" value="1"/>
</dbReference>